<dbReference type="RefSeq" id="WP_380804225.1">
    <property type="nucleotide sequence ID" value="NZ_JBHUIV010000020.1"/>
</dbReference>
<feature type="domain" description="VOC" evidence="1">
    <location>
        <begin position="14"/>
        <end position="132"/>
    </location>
</feature>
<name>A0ABW5BBC6_9BACT</name>
<keyword evidence="3" id="KW-1185">Reference proteome</keyword>
<proteinExistence type="predicted"/>
<gene>
    <name evidence="2" type="ORF">ACFSKV_14520</name>
</gene>
<reference evidence="3" key="1">
    <citation type="journal article" date="2019" name="Int. J. Syst. Evol. Microbiol.">
        <title>The Global Catalogue of Microorganisms (GCM) 10K type strain sequencing project: providing services to taxonomists for standard genome sequencing and annotation.</title>
        <authorList>
            <consortium name="The Broad Institute Genomics Platform"/>
            <consortium name="The Broad Institute Genome Sequencing Center for Infectious Disease"/>
            <person name="Wu L."/>
            <person name="Ma J."/>
        </authorList>
    </citation>
    <scope>NUCLEOTIDE SEQUENCE [LARGE SCALE GENOMIC DNA]</scope>
    <source>
        <strain evidence="3">KCTC 19812</strain>
    </source>
</reference>
<evidence type="ECO:0000259" key="1">
    <source>
        <dbReference type="PROSITE" id="PS51819"/>
    </source>
</evidence>
<dbReference type="EMBL" id="JBHUIV010000020">
    <property type="protein sequence ID" value="MFD2202789.1"/>
    <property type="molecule type" value="Genomic_DNA"/>
</dbReference>
<protein>
    <submittedName>
        <fullName evidence="2">VOC family protein</fullName>
    </submittedName>
</protein>
<comment type="caution">
    <text evidence="2">The sequence shown here is derived from an EMBL/GenBank/DDBJ whole genome shotgun (WGS) entry which is preliminary data.</text>
</comment>
<sequence>MPSIKTKLPTILTSRLIANLFSDNIQVSKNFYENILDFKTEFESNWYINLKSRNSQIEIGLFPKNTDLIPQNYVQSPSGVNLSFVVNDLDEVYERARNMNVPIIQEPEDEFYGQRRMLLEDPNGLLLDISSRIEQ</sequence>
<dbReference type="InterPro" id="IPR004360">
    <property type="entry name" value="Glyas_Fos-R_dOase_dom"/>
</dbReference>
<accession>A0ABW5BBC6</accession>
<evidence type="ECO:0000313" key="2">
    <source>
        <dbReference type="EMBL" id="MFD2202789.1"/>
    </source>
</evidence>
<dbReference type="Pfam" id="PF00903">
    <property type="entry name" value="Glyoxalase"/>
    <property type="match status" value="1"/>
</dbReference>
<organism evidence="2 3">
    <name type="scientific">Shivajiella indica</name>
    <dbReference type="NCBI Taxonomy" id="872115"/>
    <lineage>
        <taxon>Bacteria</taxon>
        <taxon>Pseudomonadati</taxon>
        <taxon>Bacteroidota</taxon>
        <taxon>Cytophagia</taxon>
        <taxon>Cytophagales</taxon>
        <taxon>Cyclobacteriaceae</taxon>
        <taxon>Shivajiella</taxon>
    </lineage>
</organism>
<dbReference type="Proteomes" id="UP001597414">
    <property type="component" value="Unassembled WGS sequence"/>
</dbReference>
<dbReference type="InterPro" id="IPR029068">
    <property type="entry name" value="Glyas_Bleomycin-R_OHBP_Dase"/>
</dbReference>
<dbReference type="SUPFAM" id="SSF54593">
    <property type="entry name" value="Glyoxalase/Bleomycin resistance protein/Dihydroxybiphenyl dioxygenase"/>
    <property type="match status" value="1"/>
</dbReference>
<evidence type="ECO:0000313" key="3">
    <source>
        <dbReference type="Proteomes" id="UP001597414"/>
    </source>
</evidence>
<dbReference type="PROSITE" id="PS51819">
    <property type="entry name" value="VOC"/>
    <property type="match status" value="1"/>
</dbReference>
<dbReference type="Gene3D" id="3.30.720.110">
    <property type="match status" value="1"/>
</dbReference>
<dbReference type="InterPro" id="IPR037523">
    <property type="entry name" value="VOC_core"/>
</dbReference>
<dbReference type="Gene3D" id="3.30.720.120">
    <property type="match status" value="1"/>
</dbReference>